<proteinExistence type="predicted"/>
<dbReference type="EMBL" id="CM042010">
    <property type="protein sequence ID" value="KAI3782867.1"/>
    <property type="molecule type" value="Genomic_DNA"/>
</dbReference>
<comment type="caution">
    <text evidence="1">The sequence shown here is derived from an EMBL/GenBank/DDBJ whole genome shotgun (WGS) entry which is preliminary data.</text>
</comment>
<sequence>MSLAETLLDDDPNVQELLVGRLIIRLQSMLQEHSLQLSFIISNRFGQEIEDFKIPEFEVLFGLSPRLTISHQGERDPAKGKDKVRD</sequence>
<name>A0ACB9GHJ8_CICIN</name>
<evidence type="ECO:0000313" key="2">
    <source>
        <dbReference type="Proteomes" id="UP001055811"/>
    </source>
</evidence>
<gene>
    <name evidence="1" type="ORF">L2E82_12925</name>
</gene>
<accession>A0ACB9GHJ8</accession>
<evidence type="ECO:0000313" key="1">
    <source>
        <dbReference type="EMBL" id="KAI3782867.1"/>
    </source>
</evidence>
<protein>
    <submittedName>
        <fullName evidence="1">Uncharacterized protein</fullName>
    </submittedName>
</protein>
<reference evidence="1 2" key="2">
    <citation type="journal article" date="2022" name="Mol. Ecol. Resour.">
        <title>The genomes of chicory, endive, great burdock and yacon provide insights into Asteraceae paleo-polyploidization history and plant inulin production.</title>
        <authorList>
            <person name="Fan W."/>
            <person name="Wang S."/>
            <person name="Wang H."/>
            <person name="Wang A."/>
            <person name="Jiang F."/>
            <person name="Liu H."/>
            <person name="Zhao H."/>
            <person name="Xu D."/>
            <person name="Zhang Y."/>
        </authorList>
    </citation>
    <scope>NUCLEOTIDE SEQUENCE [LARGE SCALE GENOMIC DNA]</scope>
    <source>
        <strain evidence="2">cv. Punajuju</strain>
        <tissue evidence="1">Leaves</tissue>
    </source>
</reference>
<organism evidence="1 2">
    <name type="scientific">Cichorium intybus</name>
    <name type="common">Chicory</name>
    <dbReference type="NCBI Taxonomy" id="13427"/>
    <lineage>
        <taxon>Eukaryota</taxon>
        <taxon>Viridiplantae</taxon>
        <taxon>Streptophyta</taxon>
        <taxon>Embryophyta</taxon>
        <taxon>Tracheophyta</taxon>
        <taxon>Spermatophyta</taxon>
        <taxon>Magnoliopsida</taxon>
        <taxon>eudicotyledons</taxon>
        <taxon>Gunneridae</taxon>
        <taxon>Pentapetalae</taxon>
        <taxon>asterids</taxon>
        <taxon>campanulids</taxon>
        <taxon>Asterales</taxon>
        <taxon>Asteraceae</taxon>
        <taxon>Cichorioideae</taxon>
        <taxon>Cichorieae</taxon>
        <taxon>Cichoriinae</taxon>
        <taxon>Cichorium</taxon>
    </lineage>
</organism>
<dbReference type="Proteomes" id="UP001055811">
    <property type="component" value="Linkage Group LG02"/>
</dbReference>
<keyword evidence="2" id="KW-1185">Reference proteome</keyword>
<reference evidence="2" key="1">
    <citation type="journal article" date="2022" name="Mol. Ecol. Resour.">
        <title>The genomes of chicory, endive, great burdock and yacon provide insights into Asteraceae palaeo-polyploidization history and plant inulin production.</title>
        <authorList>
            <person name="Fan W."/>
            <person name="Wang S."/>
            <person name="Wang H."/>
            <person name="Wang A."/>
            <person name="Jiang F."/>
            <person name="Liu H."/>
            <person name="Zhao H."/>
            <person name="Xu D."/>
            <person name="Zhang Y."/>
        </authorList>
    </citation>
    <scope>NUCLEOTIDE SEQUENCE [LARGE SCALE GENOMIC DNA]</scope>
    <source>
        <strain evidence="2">cv. Punajuju</strain>
    </source>
</reference>